<feature type="domain" description="Inner membrane protein YqiJ N-terminal" evidence="3">
    <location>
        <begin position="28"/>
        <end position="127"/>
    </location>
</feature>
<dbReference type="EMBL" id="SNTY01000007">
    <property type="protein sequence ID" value="TEU30545.1"/>
    <property type="molecule type" value="Genomic_DNA"/>
</dbReference>
<feature type="domain" description="Inner membrane protein YqiJ OB-fold" evidence="2">
    <location>
        <begin position="151"/>
        <end position="211"/>
    </location>
</feature>
<dbReference type="AlphaFoldDB" id="A0A4Y7XFP5"/>
<name>A0A4Y7XFP5_9GAMM</name>
<proteinExistence type="predicted"/>
<evidence type="ECO:0000313" key="5">
    <source>
        <dbReference type="Proteomes" id="UP000297834"/>
    </source>
</evidence>
<dbReference type="Proteomes" id="UP000297834">
    <property type="component" value="Unassembled WGS sequence"/>
</dbReference>
<feature type="transmembrane region" description="Helical" evidence="1">
    <location>
        <begin position="80"/>
        <end position="106"/>
    </location>
</feature>
<accession>A0A4Y7XFP5</accession>
<sequence length="223" mass="25260">MGQRWGIKLVNLARTAMTGSIFFSAPFLLFTLALISMLLLALSETLGTSLKFSPSAWIEARLPRVVVYILKRLHANQFPIFILSILFLLSTGVFGYLFQFICYAMTDAFASVWLIILPVLLISLLFTAFLSHWLSQLMYSDRTMPVIGQPELLGRIATICRGDARPGFSAQARVRDQHGHLHYVEVEPEFGELELHSEVILVSKHKHLYMAKTLPKDNHLLDQ</sequence>
<evidence type="ECO:0000259" key="3">
    <source>
        <dbReference type="Pfam" id="PF21001"/>
    </source>
</evidence>
<protein>
    <submittedName>
        <fullName evidence="4">DUF1449 family protein</fullName>
    </submittedName>
</protein>
<keyword evidence="1" id="KW-1133">Transmembrane helix</keyword>
<comment type="caution">
    <text evidence="4">The sequence shown here is derived from an EMBL/GenBank/DDBJ whole genome shotgun (WGS) entry which is preliminary data.</text>
</comment>
<reference evidence="4 5" key="1">
    <citation type="submission" date="2019-03" db="EMBL/GenBank/DDBJ databases">
        <title>Alkanindiges illinoisensis: a potential pathogenic isolated from ascites of a gastric cancer patient with abdominal metastasis.</title>
        <authorList>
            <person name="Hu X."/>
            <person name="Yang B."/>
            <person name="Yan X."/>
            <person name="Lin L."/>
            <person name="Zhao H."/>
            <person name="Zhou F."/>
            <person name="Su B."/>
            <person name="Chen J."/>
            <person name="Rui Y."/>
            <person name="Wang Q."/>
            <person name="Zheng L."/>
        </authorList>
    </citation>
    <scope>NUCLEOTIDE SEQUENCE [LARGE SCALE GENOMIC DNA]</scope>
    <source>
        <strain evidence="4 5">NFYY 23406</strain>
    </source>
</reference>
<dbReference type="InterPro" id="IPR048376">
    <property type="entry name" value="YqiJ_N"/>
</dbReference>
<feature type="transmembrane region" description="Helical" evidence="1">
    <location>
        <begin position="112"/>
        <end position="134"/>
    </location>
</feature>
<organism evidence="4 5">
    <name type="scientific">Alkanindiges illinoisensis</name>
    <dbReference type="NCBI Taxonomy" id="197183"/>
    <lineage>
        <taxon>Bacteria</taxon>
        <taxon>Pseudomonadati</taxon>
        <taxon>Pseudomonadota</taxon>
        <taxon>Gammaproteobacteria</taxon>
        <taxon>Moraxellales</taxon>
        <taxon>Moraxellaceae</taxon>
        <taxon>Alkanindiges</taxon>
    </lineage>
</organism>
<dbReference type="STRING" id="1120977.GCA_000619845_00703"/>
<dbReference type="Pfam" id="PF07290">
    <property type="entry name" value="YqiJ_OB"/>
    <property type="match status" value="1"/>
</dbReference>
<keyword evidence="1" id="KW-0472">Membrane</keyword>
<dbReference type="OrthoDB" id="6708713at2"/>
<dbReference type="Pfam" id="PF21001">
    <property type="entry name" value="YqiJ_N"/>
    <property type="match status" value="1"/>
</dbReference>
<evidence type="ECO:0000256" key="1">
    <source>
        <dbReference type="SAM" id="Phobius"/>
    </source>
</evidence>
<dbReference type="InterPro" id="IPR010840">
    <property type="entry name" value="YqiJ_OB"/>
</dbReference>
<gene>
    <name evidence="4" type="ORF">E2B99_01705</name>
</gene>
<keyword evidence="5" id="KW-1185">Reference proteome</keyword>
<evidence type="ECO:0000313" key="4">
    <source>
        <dbReference type="EMBL" id="TEU30545.1"/>
    </source>
</evidence>
<keyword evidence="1" id="KW-0812">Transmembrane</keyword>
<evidence type="ECO:0000259" key="2">
    <source>
        <dbReference type="Pfam" id="PF07290"/>
    </source>
</evidence>
<feature type="transmembrane region" description="Helical" evidence="1">
    <location>
        <begin position="20"/>
        <end position="42"/>
    </location>
</feature>